<name>N0BI23_9EURY</name>
<dbReference type="SMART" id="SM00822">
    <property type="entry name" value="PKS_KR"/>
    <property type="match status" value="1"/>
</dbReference>
<evidence type="ECO:0000313" key="8">
    <source>
        <dbReference type="Proteomes" id="UP000013307"/>
    </source>
</evidence>
<dbReference type="CDD" id="cd05333">
    <property type="entry name" value="BKR_SDR_c"/>
    <property type="match status" value="1"/>
</dbReference>
<dbReference type="InterPro" id="IPR050259">
    <property type="entry name" value="SDR"/>
</dbReference>
<organism evidence="7 8">
    <name type="scientific">Archaeoglobus sulfaticallidus PM70-1</name>
    <dbReference type="NCBI Taxonomy" id="387631"/>
    <lineage>
        <taxon>Archaea</taxon>
        <taxon>Methanobacteriati</taxon>
        <taxon>Methanobacteriota</taxon>
        <taxon>Archaeoglobi</taxon>
        <taxon>Archaeoglobales</taxon>
        <taxon>Archaeoglobaceae</taxon>
        <taxon>Archaeoglobus</taxon>
    </lineage>
</organism>
<dbReference type="HOGENOM" id="CLU_010194_1_3_2"/>
<evidence type="ECO:0000256" key="5">
    <source>
        <dbReference type="PIRSR" id="PIRSR611284-2"/>
    </source>
</evidence>
<dbReference type="NCBIfam" id="NF004198">
    <property type="entry name" value="PRK05653.1-3"/>
    <property type="match status" value="1"/>
</dbReference>
<dbReference type="Pfam" id="PF13561">
    <property type="entry name" value="adh_short_C2"/>
    <property type="match status" value="1"/>
</dbReference>
<dbReference type="STRING" id="387631.Asulf_00050"/>
<keyword evidence="8" id="KW-1185">Reference proteome</keyword>
<dbReference type="Gene3D" id="3.40.50.720">
    <property type="entry name" value="NAD(P)-binding Rossmann-like Domain"/>
    <property type="match status" value="1"/>
</dbReference>
<reference evidence="7 8" key="1">
    <citation type="journal article" date="2013" name="Genome Announc.">
        <title>Complete Genome Sequence of the Thermophilic and Facultatively Chemolithoautotrophic Sulfate Reducer Archaeoglobus sulfaticallidus Strain PM70-1T.</title>
        <authorList>
            <person name="Stokke R."/>
            <person name="Hocking W.P."/>
            <person name="Steinsbu B.O."/>
            <person name="Steen I.H."/>
        </authorList>
    </citation>
    <scope>NUCLEOTIDE SEQUENCE [LARGE SCALE GENOMIC DNA]</scope>
    <source>
        <strain evidence="7">PM70-1</strain>
    </source>
</reference>
<dbReference type="PANTHER" id="PTHR42879:SF2">
    <property type="entry name" value="3-OXOACYL-[ACYL-CARRIER-PROTEIN] REDUCTASE FABG"/>
    <property type="match status" value="1"/>
</dbReference>
<evidence type="ECO:0000256" key="1">
    <source>
        <dbReference type="ARBA" id="ARBA00006484"/>
    </source>
</evidence>
<dbReference type="InterPro" id="IPR036291">
    <property type="entry name" value="NAD(P)-bd_dom_sf"/>
</dbReference>
<dbReference type="PANTHER" id="PTHR42879">
    <property type="entry name" value="3-OXOACYL-(ACYL-CARRIER-PROTEIN) REDUCTASE"/>
    <property type="match status" value="1"/>
</dbReference>
<dbReference type="InterPro" id="IPR011284">
    <property type="entry name" value="3oxo_ACP_reduc"/>
</dbReference>
<dbReference type="GO" id="GO:0006633">
    <property type="term" value="P:fatty acid biosynthetic process"/>
    <property type="evidence" value="ECO:0007669"/>
    <property type="project" value="InterPro"/>
</dbReference>
<protein>
    <submittedName>
        <fullName evidence="7">3-oxoacyl-(Acyl-carrier-protein) reductase</fullName>
    </submittedName>
</protein>
<dbReference type="OrthoDB" id="24596at2157"/>
<evidence type="ECO:0000256" key="4">
    <source>
        <dbReference type="PIRSR" id="PIRSR611284-1"/>
    </source>
</evidence>
<dbReference type="KEGG" id="ast:Asulf_00050"/>
<evidence type="ECO:0000256" key="2">
    <source>
        <dbReference type="ARBA" id="ARBA00022857"/>
    </source>
</evidence>
<sequence>MIYAMRENLRLRGKVALVTGSSRGIGRAVALSLAREGSDVVVSYLEKKEKAREVADMIEDMGRRAITIQVDVKNFNEVAHMVEHVIKKLGRIDILVNNAGIIRDRTIKKMEKEEWDDVINTNLTGVFNCTKAVIPYMEKQGGGKIVNISSVIGLAGNFGQTNYAASKAGVIGFTKSLAKELARKGILVNAVAPGFVETGMLKAIPNRIKKQILERIPLGRFATPDEISKVVVFLASDDANYITGQVIIVDGGWYI</sequence>
<accession>N0BI23</accession>
<keyword evidence="3" id="KW-0560">Oxidoreductase</keyword>
<dbReference type="GO" id="GO:0004316">
    <property type="term" value="F:3-oxoacyl-[acyl-carrier-protein] reductase (NADPH) activity"/>
    <property type="evidence" value="ECO:0007669"/>
    <property type="project" value="InterPro"/>
</dbReference>
<feature type="domain" description="Ketoreductase" evidence="6">
    <location>
        <begin position="14"/>
        <end position="194"/>
    </location>
</feature>
<dbReference type="eggNOG" id="arCOG01259">
    <property type="taxonomic scope" value="Archaea"/>
</dbReference>
<dbReference type="Proteomes" id="UP000013307">
    <property type="component" value="Chromosome"/>
</dbReference>
<keyword evidence="2 5" id="KW-0521">NADP</keyword>
<evidence type="ECO:0000256" key="3">
    <source>
        <dbReference type="ARBA" id="ARBA00023002"/>
    </source>
</evidence>
<dbReference type="PRINTS" id="PR00080">
    <property type="entry name" value="SDRFAMILY"/>
</dbReference>
<dbReference type="GO" id="GO:0051287">
    <property type="term" value="F:NAD binding"/>
    <property type="evidence" value="ECO:0007669"/>
    <property type="project" value="InterPro"/>
</dbReference>
<feature type="binding site" evidence="5">
    <location>
        <position position="98"/>
    </location>
    <ligand>
        <name>NADP(+)</name>
        <dbReference type="ChEBI" id="CHEBI:58349"/>
    </ligand>
</feature>
<dbReference type="GeneID" id="15391696"/>
<dbReference type="PROSITE" id="PS00061">
    <property type="entry name" value="ADH_SHORT"/>
    <property type="match status" value="1"/>
</dbReference>
<evidence type="ECO:0000313" key="7">
    <source>
        <dbReference type="EMBL" id="AGK60086.1"/>
    </source>
</evidence>
<feature type="binding site" evidence="5">
    <location>
        <begin position="20"/>
        <end position="23"/>
    </location>
    <ligand>
        <name>NADP(+)</name>
        <dbReference type="ChEBI" id="CHEBI:58349"/>
    </ligand>
</feature>
<dbReference type="NCBIfam" id="NF009466">
    <property type="entry name" value="PRK12826.1-2"/>
    <property type="match status" value="1"/>
</dbReference>
<dbReference type="InterPro" id="IPR020904">
    <property type="entry name" value="Sc_DH/Rdtase_CS"/>
</dbReference>
<dbReference type="InterPro" id="IPR002347">
    <property type="entry name" value="SDR_fam"/>
</dbReference>
<comment type="similarity">
    <text evidence="1">Belongs to the short-chain dehydrogenases/reductases (SDR) family.</text>
</comment>
<dbReference type="PRINTS" id="PR00081">
    <property type="entry name" value="GDHRDH"/>
</dbReference>
<dbReference type="AlphaFoldDB" id="N0BI23"/>
<gene>
    <name evidence="7" type="ORF">Asulf_00050</name>
</gene>
<dbReference type="EMBL" id="CP005290">
    <property type="protein sequence ID" value="AGK60086.1"/>
    <property type="molecule type" value="Genomic_DNA"/>
</dbReference>
<dbReference type="NCBIfam" id="NF009464">
    <property type="entry name" value="PRK12824.1"/>
    <property type="match status" value="1"/>
</dbReference>
<evidence type="ECO:0000259" key="6">
    <source>
        <dbReference type="SMART" id="SM00822"/>
    </source>
</evidence>
<dbReference type="NCBIfam" id="NF005559">
    <property type="entry name" value="PRK07231.1"/>
    <property type="match status" value="1"/>
</dbReference>
<dbReference type="SUPFAM" id="SSF51735">
    <property type="entry name" value="NAD(P)-binding Rossmann-fold domains"/>
    <property type="match status" value="1"/>
</dbReference>
<dbReference type="InterPro" id="IPR057326">
    <property type="entry name" value="KR_dom"/>
</dbReference>
<dbReference type="NCBIfam" id="TIGR01830">
    <property type="entry name" value="3oxo_ACP_reduc"/>
    <property type="match status" value="1"/>
</dbReference>
<dbReference type="RefSeq" id="WP_015589685.1">
    <property type="nucleotide sequence ID" value="NC_021169.1"/>
</dbReference>
<dbReference type="FunFam" id="3.40.50.720:FF:000115">
    <property type="entry name" value="3-oxoacyl-[acyl-carrier-protein] reductase FabG"/>
    <property type="match status" value="1"/>
</dbReference>
<feature type="binding site" evidence="5">
    <location>
        <begin position="163"/>
        <end position="167"/>
    </location>
    <ligand>
        <name>NADP(+)</name>
        <dbReference type="ChEBI" id="CHEBI:58349"/>
    </ligand>
</feature>
<feature type="active site" description="Proton acceptor" evidence="4">
    <location>
        <position position="163"/>
    </location>
</feature>
<proteinExistence type="inferred from homology"/>